<evidence type="ECO:0000313" key="4">
    <source>
        <dbReference type="Proteomes" id="UP000042394"/>
    </source>
</evidence>
<evidence type="ECO:0000313" key="2">
    <source>
        <dbReference type="EMBL" id="CNU68404.1"/>
    </source>
</evidence>
<dbReference type="AlphaFoldDB" id="A0A655DI42"/>
<accession>A0A655DI42</accession>
<organism evidence="2 3">
    <name type="scientific">Salmonella enterica subsp. enterica serovar Bovismorbificans</name>
    <dbReference type="NCBI Taxonomy" id="58097"/>
    <lineage>
        <taxon>Bacteria</taxon>
        <taxon>Pseudomonadati</taxon>
        <taxon>Pseudomonadota</taxon>
        <taxon>Gammaproteobacteria</taxon>
        <taxon>Enterobacterales</taxon>
        <taxon>Enterobacteriaceae</taxon>
        <taxon>Salmonella</taxon>
    </lineage>
</organism>
<evidence type="ECO:0000313" key="3">
    <source>
        <dbReference type="Proteomes" id="UP000039541"/>
    </source>
</evidence>
<reference evidence="3 4" key="1">
    <citation type="submission" date="2015-03" db="EMBL/GenBank/DDBJ databases">
        <authorList>
            <consortium name="Pathogen Informatics"/>
        </authorList>
    </citation>
    <scope>NUCLEOTIDE SEQUENCE [LARGE SCALE GENOMIC DNA]</scope>
    <source>
        <strain evidence="2 3">3476</strain>
        <strain evidence="1 4">D4891</strain>
    </source>
</reference>
<dbReference type="EMBL" id="CQPD01000035">
    <property type="protein sequence ID" value="CNU68390.1"/>
    <property type="molecule type" value="Genomic_DNA"/>
</dbReference>
<evidence type="ECO:0000313" key="1">
    <source>
        <dbReference type="EMBL" id="CNU68390.1"/>
    </source>
</evidence>
<dbReference type="Proteomes" id="UP000039541">
    <property type="component" value="Unassembled WGS sequence"/>
</dbReference>
<dbReference type="EMBL" id="CQPC01000049">
    <property type="protein sequence ID" value="CNU68404.1"/>
    <property type="molecule type" value="Genomic_DNA"/>
</dbReference>
<proteinExistence type="predicted"/>
<dbReference type="Proteomes" id="UP000042394">
    <property type="component" value="Unassembled WGS sequence"/>
</dbReference>
<sequence>MLPEIRPSSSPISANRRVSFNGLPQCSFIATSAATTEQALDPNPEPIGIFFSSVIATGMVFPNAWQKRSQH</sequence>
<gene>
    <name evidence="2" type="ORF">ERS008202_03304</name>
    <name evidence="1" type="ORF">ERS008207_03240</name>
</gene>
<name>A0A655DI42_SALET</name>
<protein>
    <submittedName>
        <fullName evidence="2">Uncharacterized protein</fullName>
    </submittedName>
</protein>